<dbReference type="EMBL" id="CAJNYD010004690">
    <property type="protein sequence ID" value="CAF3623465.1"/>
    <property type="molecule type" value="Genomic_DNA"/>
</dbReference>
<dbReference type="Gene3D" id="1.10.340.70">
    <property type="match status" value="1"/>
</dbReference>
<dbReference type="SUPFAM" id="SSF53098">
    <property type="entry name" value="Ribonuclease H-like"/>
    <property type="match status" value="1"/>
</dbReference>
<gene>
    <name evidence="4" type="ORF">HFQ381_LOCUS21628</name>
    <name evidence="3" type="ORF">LUA448_LOCUS31548</name>
</gene>
<dbReference type="Gene3D" id="3.30.420.10">
    <property type="entry name" value="Ribonuclease H-like superfamily/Ribonuclease H"/>
    <property type="match status" value="1"/>
</dbReference>
<dbReference type="InterPro" id="IPR012337">
    <property type="entry name" value="RNaseH-like_sf"/>
</dbReference>
<dbReference type="InterPro" id="IPR001584">
    <property type="entry name" value="Integrase_cat-core"/>
</dbReference>
<dbReference type="FunFam" id="1.10.340.70:FF:000001">
    <property type="entry name" value="Retrovirus-related Pol polyprotein from transposon gypsy-like Protein"/>
    <property type="match status" value="1"/>
</dbReference>
<proteinExistence type="predicted"/>
<dbReference type="InterPro" id="IPR041588">
    <property type="entry name" value="Integrase_H2C2"/>
</dbReference>
<dbReference type="Proteomes" id="UP000663833">
    <property type="component" value="Unassembled WGS sequence"/>
</dbReference>
<dbReference type="Pfam" id="PF00665">
    <property type="entry name" value="rve"/>
    <property type="match status" value="1"/>
</dbReference>
<name>A0A818PMW2_9BILA</name>
<dbReference type="EMBL" id="CAJOBO010001957">
    <property type="protein sequence ID" value="CAF4421586.1"/>
    <property type="molecule type" value="Genomic_DNA"/>
</dbReference>
<dbReference type="InterPro" id="IPR036397">
    <property type="entry name" value="RNaseH_sf"/>
</dbReference>
<evidence type="ECO:0000256" key="1">
    <source>
        <dbReference type="SAM" id="MobiDB-lite"/>
    </source>
</evidence>
<evidence type="ECO:0000313" key="5">
    <source>
        <dbReference type="Proteomes" id="UP000663833"/>
    </source>
</evidence>
<accession>A0A818PMW2</accession>
<dbReference type="GO" id="GO:0015074">
    <property type="term" value="P:DNA integration"/>
    <property type="evidence" value="ECO:0007669"/>
    <property type="project" value="InterPro"/>
</dbReference>
<dbReference type="Pfam" id="PF17921">
    <property type="entry name" value="Integrase_H2C2"/>
    <property type="match status" value="1"/>
</dbReference>
<evidence type="ECO:0000259" key="2">
    <source>
        <dbReference type="PROSITE" id="PS50994"/>
    </source>
</evidence>
<dbReference type="PANTHER" id="PTHR37984:SF5">
    <property type="entry name" value="PROTEIN NYNRIN-LIKE"/>
    <property type="match status" value="1"/>
</dbReference>
<dbReference type="AlphaFoldDB" id="A0A818PMW2"/>
<evidence type="ECO:0000313" key="4">
    <source>
        <dbReference type="EMBL" id="CAF4421586.1"/>
    </source>
</evidence>
<protein>
    <recommendedName>
        <fullName evidence="2">Integrase catalytic domain-containing protein</fullName>
    </recommendedName>
</protein>
<dbReference type="PANTHER" id="PTHR37984">
    <property type="entry name" value="PROTEIN CBG26694"/>
    <property type="match status" value="1"/>
</dbReference>
<dbReference type="Proteomes" id="UP000663851">
    <property type="component" value="Unassembled WGS sequence"/>
</dbReference>
<sequence length="540" mass="62441">MNWIFKLQDILPQIIAVNYRKGSNNTAADYISRHIPSSNVINNSTILAEQTYDWSVGTEQWFEDLPKPQRLRFATSFINTTNSTINAVTTRAKGKLIAQSVPPTSAEPSTATTQSSAPSSTSDYLPFDFSLSRIRFEQEQDSVIQQIIQNFYHKSDKRSFILKNNVLYKLVSRGLTNIKVIYARSKLIPEILQSHHEHPLSGHFGVERTWFLLKNKYYWPDMRTTITSYIKSCEQCSKYNVDRHKPPGFLQPIEPPADVFQILGMDWWGPAQTSINGNRYILVVTDRLSGYVFATASPTNTAQDTARILLEEVILVHGSPDIVITDQGTHFNNELLQSITNLLLQSITNLIGCKHIFSTPYHPQTNGQTERWNSTFVTQLAKFFNDDHNNWDTYLPSIVYAYNNSVHHSSGFTPYQLAFGRRPRHPFDPARSTFYLKKPHHYWAQIIKYRSIALKQAKDNIIHQQLLSKQRFDKNRSHPIYHINDLVWMKIFSNRTKFDARYTGPVRIVRVLSPVSYIVEDPDLRQFQVHSNNIKRVYPR</sequence>
<organism evidence="3 5">
    <name type="scientific">Rotaria socialis</name>
    <dbReference type="NCBI Taxonomy" id="392032"/>
    <lineage>
        <taxon>Eukaryota</taxon>
        <taxon>Metazoa</taxon>
        <taxon>Spiralia</taxon>
        <taxon>Gnathifera</taxon>
        <taxon>Rotifera</taxon>
        <taxon>Eurotatoria</taxon>
        <taxon>Bdelloidea</taxon>
        <taxon>Philodinida</taxon>
        <taxon>Philodinidae</taxon>
        <taxon>Rotaria</taxon>
    </lineage>
</organism>
<feature type="region of interest" description="Disordered" evidence="1">
    <location>
        <begin position="100"/>
        <end position="121"/>
    </location>
</feature>
<comment type="caution">
    <text evidence="3">The sequence shown here is derived from an EMBL/GenBank/DDBJ whole genome shotgun (WGS) entry which is preliminary data.</text>
</comment>
<dbReference type="PROSITE" id="PS50994">
    <property type="entry name" value="INTEGRASE"/>
    <property type="match status" value="1"/>
</dbReference>
<evidence type="ECO:0000313" key="3">
    <source>
        <dbReference type="EMBL" id="CAF3623465.1"/>
    </source>
</evidence>
<reference evidence="3" key="1">
    <citation type="submission" date="2021-02" db="EMBL/GenBank/DDBJ databases">
        <authorList>
            <person name="Nowell W R."/>
        </authorList>
    </citation>
    <scope>NUCLEOTIDE SEQUENCE</scope>
</reference>
<feature type="domain" description="Integrase catalytic" evidence="2">
    <location>
        <begin position="251"/>
        <end position="422"/>
    </location>
</feature>
<dbReference type="GO" id="GO:0003676">
    <property type="term" value="F:nucleic acid binding"/>
    <property type="evidence" value="ECO:0007669"/>
    <property type="project" value="InterPro"/>
</dbReference>
<dbReference type="InterPro" id="IPR050951">
    <property type="entry name" value="Retrovirus_Pol_polyprotein"/>
</dbReference>